<protein>
    <submittedName>
        <fullName evidence="1">Uncharacterized protein</fullName>
    </submittedName>
</protein>
<reference evidence="1" key="1">
    <citation type="journal article" date="2020" name="Stud. Mycol.">
        <title>101 Dothideomycetes genomes: a test case for predicting lifestyles and emergence of pathogens.</title>
        <authorList>
            <person name="Haridas S."/>
            <person name="Albert R."/>
            <person name="Binder M."/>
            <person name="Bloem J."/>
            <person name="Labutti K."/>
            <person name="Salamov A."/>
            <person name="Andreopoulos B."/>
            <person name="Baker S."/>
            <person name="Barry K."/>
            <person name="Bills G."/>
            <person name="Bluhm B."/>
            <person name="Cannon C."/>
            <person name="Castanera R."/>
            <person name="Culley D."/>
            <person name="Daum C."/>
            <person name="Ezra D."/>
            <person name="Gonzalez J."/>
            <person name="Henrissat B."/>
            <person name="Kuo A."/>
            <person name="Liang C."/>
            <person name="Lipzen A."/>
            <person name="Lutzoni F."/>
            <person name="Magnuson J."/>
            <person name="Mondo S."/>
            <person name="Nolan M."/>
            <person name="Ohm R."/>
            <person name="Pangilinan J."/>
            <person name="Park H.-J."/>
            <person name="Ramirez L."/>
            <person name="Alfaro M."/>
            <person name="Sun H."/>
            <person name="Tritt A."/>
            <person name="Yoshinaga Y."/>
            <person name="Zwiers L.-H."/>
            <person name="Turgeon B."/>
            <person name="Goodwin S."/>
            <person name="Spatafora J."/>
            <person name="Crous P."/>
            <person name="Grigoriev I."/>
        </authorList>
    </citation>
    <scope>NUCLEOTIDE SEQUENCE</scope>
    <source>
        <strain evidence="1">CBS 113979</strain>
    </source>
</reference>
<dbReference type="EMBL" id="ML977192">
    <property type="protein sequence ID" value="KAF1981873.1"/>
    <property type="molecule type" value="Genomic_DNA"/>
</dbReference>
<sequence>DGCSCVKGTKQGQYCYGCKQVYWYKDHSYNNLHECNPDGGCCNYGYSKTCAARKEKC</sequence>
<gene>
    <name evidence="1" type="ORF">K402DRAFT_309406</name>
</gene>
<evidence type="ECO:0000313" key="2">
    <source>
        <dbReference type="Proteomes" id="UP000800041"/>
    </source>
</evidence>
<feature type="non-terminal residue" evidence="1">
    <location>
        <position position="57"/>
    </location>
</feature>
<name>A0A6G1GLN8_9PEZI</name>
<accession>A0A6G1GLN8</accession>
<organism evidence="1 2">
    <name type="scientific">Aulographum hederae CBS 113979</name>
    <dbReference type="NCBI Taxonomy" id="1176131"/>
    <lineage>
        <taxon>Eukaryota</taxon>
        <taxon>Fungi</taxon>
        <taxon>Dikarya</taxon>
        <taxon>Ascomycota</taxon>
        <taxon>Pezizomycotina</taxon>
        <taxon>Dothideomycetes</taxon>
        <taxon>Pleosporomycetidae</taxon>
        <taxon>Aulographales</taxon>
        <taxon>Aulographaceae</taxon>
    </lineage>
</organism>
<dbReference type="Proteomes" id="UP000800041">
    <property type="component" value="Unassembled WGS sequence"/>
</dbReference>
<proteinExistence type="predicted"/>
<keyword evidence="2" id="KW-1185">Reference proteome</keyword>
<evidence type="ECO:0000313" key="1">
    <source>
        <dbReference type="EMBL" id="KAF1981873.1"/>
    </source>
</evidence>
<feature type="non-terminal residue" evidence="1">
    <location>
        <position position="1"/>
    </location>
</feature>
<dbReference type="OrthoDB" id="5394791at2759"/>
<dbReference type="AlphaFoldDB" id="A0A6G1GLN8"/>